<dbReference type="GO" id="GO:0052651">
    <property type="term" value="P:monoacylglycerol catabolic process"/>
    <property type="evidence" value="ECO:0007669"/>
    <property type="project" value="TreeGrafter"/>
</dbReference>
<dbReference type="PANTHER" id="PTHR12277:SF194">
    <property type="entry name" value="FI04476P"/>
    <property type="match status" value="1"/>
</dbReference>
<evidence type="ECO:0000259" key="2">
    <source>
        <dbReference type="Pfam" id="PF00561"/>
    </source>
</evidence>
<dbReference type="Pfam" id="PF00561">
    <property type="entry name" value="Abhydrolase_1"/>
    <property type="match status" value="1"/>
</dbReference>
<dbReference type="AlphaFoldDB" id="A0A9P0PKA9"/>
<dbReference type="PANTHER" id="PTHR12277">
    <property type="entry name" value="ALPHA/BETA HYDROLASE DOMAIN-CONTAINING PROTEIN"/>
    <property type="match status" value="1"/>
</dbReference>
<comment type="caution">
    <text evidence="3">The sequence shown here is derived from an EMBL/GenBank/DDBJ whole genome shotgun (WGS) entry which is preliminary data.</text>
</comment>
<gene>
    <name evidence="3" type="ORF">ACAOBT_LOCUS19002</name>
</gene>
<dbReference type="Proteomes" id="UP001152888">
    <property type="component" value="Unassembled WGS sequence"/>
</dbReference>
<protein>
    <recommendedName>
        <fullName evidence="2">AB hydrolase-1 domain-containing protein</fullName>
    </recommendedName>
</protein>
<dbReference type="GO" id="GO:0005789">
    <property type="term" value="C:endoplasmic reticulum membrane"/>
    <property type="evidence" value="ECO:0007669"/>
    <property type="project" value="TreeGrafter"/>
</dbReference>
<dbReference type="InterPro" id="IPR029058">
    <property type="entry name" value="AB_hydrolase_fold"/>
</dbReference>
<keyword evidence="1" id="KW-0472">Membrane</keyword>
<evidence type="ECO:0000313" key="3">
    <source>
        <dbReference type="EMBL" id="CAH1989386.1"/>
    </source>
</evidence>
<keyword evidence="1" id="KW-0812">Transmembrane</keyword>
<name>A0A9P0PKA9_ACAOB</name>
<keyword evidence="1" id="KW-1133">Transmembrane helix</keyword>
<sequence>MKSTEVRKKSGICSYSYSLLLEGQKYAHCRKTSIRVAFATFKLLTLLFIVIFVIFPLSYKYSYKLQSSAVFLNFVHAPSDAKYKDPASYGLYASRNFYLTHDGGITLGVWQVLPENLTYFGNDTKDDRYFEESLANGQDVIIYHHGNAGTRLTPHRVELYAVLRKHFHVIAFDYRSYGDSSSVDPSEEKLVIDSMFIYEWVHNRTKGNIFIWGHSLGTSLAIHSLARLQTKGLKPAGVFLEAPFNNMKEEISEFPLARLFKNLPWFTYTVIEPMQENGFLFQTDKHICKVNAPVMILHAEDDHVVPFKLGKKLYQEGTKCRNAEQGPLLFKAFDGNHGYDHKYICRAPEIHDIIRNFTTIALKDKTKVL</sequence>
<accession>A0A9P0PKA9</accession>
<dbReference type="GO" id="GO:0006660">
    <property type="term" value="P:phosphatidylserine catabolic process"/>
    <property type="evidence" value="ECO:0007669"/>
    <property type="project" value="TreeGrafter"/>
</dbReference>
<evidence type="ECO:0000313" key="4">
    <source>
        <dbReference type="Proteomes" id="UP001152888"/>
    </source>
</evidence>
<evidence type="ECO:0000256" key="1">
    <source>
        <dbReference type="SAM" id="Phobius"/>
    </source>
</evidence>
<dbReference type="Gene3D" id="3.40.50.1820">
    <property type="entry name" value="alpha/beta hydrolase"/>
    <property type="match status" value="1"/>
</dbReference>
<organism evidence="3 4">
    <name type="scientific">Acanthoscelides obtectus</name>
    <name type="common">Bean weevil</name>
    <name type="synonym">Bruchus obtectus</name>
    <dbReference type="NCBI Taxonomy" id="200917"/>
    <lineage>
        <taxon>Eukaryota</taxon>
        <taxon>Metazoa</taxon>
        <taxon>Ecdysozoa</taxon>
        <taxon>Arthropoda</taxon>
        <taxon>Hexapoda</taxon>
        <taxon>Insecta</taxon>
        <taxon>Pterygota</taxon>
        <taxon>Neoptera</taxon>
        <taxon>Endopterygota</taxon>
        <taxon>Coleoptera</taxon>
        <taxon>Polyphaga</taxon>
        <taxon>Cucujiformia</taxon>
        <taxon>Chrysomeloidea</taxon>
        <taxon>Chrysomelidae</taxon>
        <taxon>Bruchinae</taxon>
        <taxon>Bruchini</taxon>
        <taxon>Acanthoscelides</taxon>
    </lineage>
</organism>
<dbReference type="InterPro" id="IPR000073">
    <property type="entry name" value="AB_hydrolase_1"/>
</dbReference>
<feature type="domain" description="AB hydrolase-1" evidence="2">
    <location>
        <begin position="140"/>
        <end position="270"/>
    </location>
</feature>
<feature type="transmembrane region" description="Helical" evidence="1">
    <location>
        <begin position="36"/>
        <end position="59"/>
    </location>
</feature>
<dbReference type="GO" id="GO:0047372">
    <property type="term" value="F:monoacylglycerol lipase activity"/>
    <property type="evidence" value="ECO:0007669"/>
    <property type="project" value="TreeGrafter"/>
</dbReference>
<dbReference type="GO" id="GO:0004622">
    <property type="term" value="F:phosphatidylcholine lysophospholipase activity"/>
    <property type="evidence" value="ECO:0007669"/>
    <property type="project" value="TreeGrafter"/>
</dbReference>
<reference evidence="3" key="1">
    <citation type="submission" date="2022-03" db="EMBL/GenBank/DDBJ databases">
        <authorList>
            <person name="Sayadi A."/>
        </authorList>
    </citation>
    <scope>NUCLEOTIDE SEQUENCE</scope>
</reference>
<dbReference type="EMBL" id="CAKOFQ010007062">
    <property type="protein sequence ID" value="CAH1989386.1"/>
    <property type="molecule type" value="Genomic_DNA"/>
</dbReference>
<dbReference type="OrthoDB" id="10249433at2759"/>
<keyword evidence="4" id="KW-1185">Reference proteome</keyword>
<proteinExistence type="predicted"/>
<dbReference type="SUPFAM" id="SSF53474">
    <property type="entry name" value="alpha/beta-Hydrolases"/>
    <property type="match status" value="1"/>
</dbReference>